<sequence>MIIGGMCGVYVGQIGYLVVMSISMYPPLDSLVFLLSIRSYRSALCCEDNENSENHSTMKTIKVSAVSAINS</sequence>
<organism evidence="2 3">
    <name type="scientific">Caenorhabditis briggsae</name>
    <dbReference type="NCBI Taxonomy" id="6238"/>
    <lineage>
        <taxon>Eukaryota</taxon>
        <taxon>Metazoa</taxon>
        <taxon>Ecdysozoa</taxon>
        <taxon>Nematoda</taxon>
        <taxon>Chromadorea</taxon>
        <taxon>Rhabditida</taxon>
        <taxon>Rhabditina</taxon>
        <taxon>Rhabditomorpha</taxon>
        <taxon>Rhabditoidea</taxon>
        <taxon>Rhabditidae</taxon>
        <taxon>Peloderinae</taxon>
        <taxon>Caenorhabditis</taxon>
    </lineage>
</organism>
<feature type="transmembrane region" description="Helical" evidence="1">
    <location>
        <begin position="14"/>
        <end position="35"/>
    </location>
</feature>
<dbReference type="AlphaFoldDB" id="A0AAE9A557"/>
<dbReference type="InterPro" id="IPR019428">
    <property type="entry name" value="7TM_GPCR_serpentine_rcpt_Str"/>
</dbReference>
<keyword evidence="1" id="KW-0472">Membrane</keyword>
<keyword evidence="1" id="KW-0812">Transmembrane</keyword>
<name>A0AAE9A557_CAEBR</name>
<accession>A0AAE9A557</accession>
<proteinExistence type="predicted"/>
<evidence type="ECO:0000313" key="2">
    <source>
        <dbReference type="EMBL" id="ULT91411.1"/>
    </source>
</evidence>
<protein>
    <submittedName>
        <fullName evidence="2">Uncharacterized protein</fullName>
    </submittedName>
</protein>
<dbReference type="Pfam" id="PF10326">
    <property type="entry name" value="7TM_GPCR_Str"/>
    <property type="match status" value="1"/>
</dbReference>
<evidence type="ECO:0000313" key="3">
    <source>
        <dbReference type="Proteomes" id="UP000827892"/>
    </source>
</evidence>
<dbReference type="Proteomes" id="UP000827892">
    <property type="component" value="Chromosome V"/>
</dbReference>
<keyword evidence="1" id="KW-1133">Transmembrane helix</keyword>
<evidence type="ECO:0000256" key="1">
    <source>
        <dbReference type="SAM" id="Phobius"/>
    </source>
</evidence>
<gene>
    <name evidence="2" type="ORF">L3Y34_009193</name>
</gene>
<dbReference type="EMBL" id="CP090895">
    <property type="protein sequence ID" value="ULT91411.1"/>
    <property type="molecule type" value="Genomic_DNA"/>
</dbReference>
<reference evidence="2 3" key="1">
    <citation type="submission" date="2022-02" db="EMBL/GenBank/DDBJ databases">
        <title>Chromosome-level reference genomes for two strains of Caenorhabditis briggsae: an improved platform for comparative genomics.</title>
        <authorList>
            <person name="Stevens L."/>
            <person name="Andersen E.C."/>
        </authorList>
    </citation>
    <scope>NUCLEOTIDE SEQUENCE [LARGE SCALE GENOMIC DNA]</scope>
    <source>
        <strain evidence="2">QX1410_ONT</strain>
        <tissue evidence="2">Whole-organism</tissue>
    </source>
</reference>